<feature type="domain" description="Beta-lactamase-related" evidence="2">
    <location>
        <begin position="32"/>
        <end position="338"/>
    </location>
</feature>
<keyword evidence="1" id="KW-0732">Signal</keyword>
<dbReference type="PANTHER" id="PTHR46825">
    <property type="entry name" value="D-ALANYL-D-ALANINE-CARBOXYPEPTIDASE/ENDOPEPTIDASE AMPH"/>
    <property type="match status" value="1"/>
</dbReference>
<dbReference type="Proteomes" id="UP001200145">
    <property type="component" value="Unassembled WGS sequence"/>
</dbReference>
<dbReference type="InterPro" id="IPR001466">
    <property type="entry name" value="Beta-lactam-related"/>
</dbReference>
<evidence type="ECO:0000259" key="2">
    <source>
        <dbReference type="Pfam" id="PF00144"/>
    </source>
</evidence>
<reference evidence="3 4" key="1">
    <citation type="submission" date="2022-01" db="EMBL/GenBank/DDBJ databases">
        <title>Flavihumibacter sp. nov., isolated from sediment of a river.</title>
        <authorList>
            <person name="Liu H."/>
        </authorList>
    </citation>
    <scope>NUCLEOTIDE SEQUENCE [LARGE SCALE GENOMIC DNA]</scope>
    <source>
        <strain evidence="3 4">RY-1</strain>
    </source>
</reference>
<sequence length="447" mass="51341">MKKILFVFLCFGTALSLFSQSNTREQILLNKYASAFAKTYNFNGAILVSKDNKIIYQSGFGSANREWSVPNTTYSKFPIASLTKQFTAVAILQLAEQGMLTLDDPITKFFPDFPKGDSITIHMLLNHTSGIKEFSQYPELFDREFSNPHEVLRDTIINQIKRLPLNFSPGSFWGYSNTNYVLLGYILELITDEQYDRYIKSTFFKELNMKQSRVLYQDSILPNKAYGYSGIFPELRSESKVPYNYVHSHGGLVSTVTDLFKWNQALHGGKLLKRELYSKMHTPNQPVKGAGYGIFIDYLFDHKTYSHNGNIPGYSSSMIYFPHNKSSIIILSNRETNLDFLAKGLAGVLFDKQIVIPYKHKKINISNLKDFEAKFETPFPFEVVEKEGRLLLNMGRELELRPESKTKLFVTEPDIDIQLEYVFDANRKIQRVYLIEGGVKTEAKLRP</sequence>
<dbReference type="RefSeq" id="WP_234863780.1">
    <property type="nucleotide sequence ID" value="NZ_JAKEVY010000001.1"/>
</dbReference>
<proteinExistence type="predicted"/>
<evidence type="ECO:0000313" key="3">
    <source>
        <dbReference type="EMBL" id="MCF1713266.1"/>
    </source>
</evidence>
<evidence type="ECO:0000313" key="4">
    <source>
        <dbReference type="Proteomes" id="UP001200145"/>
    </source>
</evidence>
<dbReference type="Pfam" id="PF00144">
    <property type="entry name" value="Beta-lactamase"/>
    <property type="match status" value="1"/>
</dbReference>
<feature type="chain" id="PRO_5046978100" evidence="1">
    <location>
        <begin position="20"/>
        <end position="447"/>
    </location>
</feature>
<dbReference type="InterPro" id="IPR050491">
    <property type="entry name" value="AmpC-like"/>
</dbReference>
<dbReference type="SUPFAM" id="SSF56601">
    <property type="entry name" value="beta-lactamase/transpeptidase-like"/>
    <property type="match status" value="1"/>
</dbReference>
<dbReference type="EMBL" id="JAKEVY010000001">
    <property type="protein sequence ID" value="MCF1713266.1"/>
    <property type="molecule type" value="Genomic_DNA"/>
</dbReference>
<dbReference type="Gene3D" id="3.40.710.10">
    <property type="entry name" value="DD-peptidase/beta-lactamase superfamily"/>
    <property type="match status" value="1"/>
</dbReference>
<accession>A0ABS9BCV6</accession>
<dbReference type="InterPro" id="IPR012338">
    <property type="entry name" value="Beta-lactam/transpept-like"/>
</dbReference>
<gene>
    <name evidence="3" type="ORF">L0U88_01330</name>
</gene>
<feature type="signal peptide" evidence="1">
    <location>
        <begin position="1"/>
        <end position="19"/>
    </location>
</feature>
<keyword evidence="4" id="KW-1185">Reference proteome</keyword>
<comment type="caution">
    <text evidence="3">The sequence shown here is derived from an EMBL/GenBank/DDBJ whole genome shotgun (WGS) entry which is preliminary data.</text>
</comment>
<organism evidence="3 4">
    <name type="scientific">Flavihumibacter fluminis</name>
    <dbReference type="NCBI Taxonomy" id="2909236"/>
    <lineage>
        <taxon>Bacteria</taxon>
        <taxon>Pseudomonadati</taxon>
        <taxon>Bacteroidota</taxon>
        <taxon>Chitinophagia</taxon>
        <taxon>Chitinophagales</taxon>
        <taxon>Chitinophagaceae</taxon>
        <taxon>Flavihumibacter</taxon>
    </lineage>
</organism>
<dbReference type="PANTHER" id="PTHR46825:SF9">
    <property type="entry name" value="BETA-LACTAMASE-RELATED DOMAIN-CONTAINING PROTEIN"/>
    <property type="match status" value="1"/>
</dbReference>
<evidence type="ECO:0000256" key="1">
    <source>
        <dbReference type="SAM" id="SignalP"/>
    </source>
</evidence>
<name>A0ABS9BCV6_9BACT</name>
<protein>
    <submittedName>
        <fullName evidence="3">Beta-lactamase family protein</fullName>
    </submittedName>
</protein>